<organism evidence="1 2">
    <name type="scientific">Staphylococcus epidermidis</name>
    <dbReference type="NCBI Taxonomy" id="1282"/>
    <lineage>
        <taxon>Bacteria</taxon>
        <taxon>Bacillati</taxon>
        <taxon>Bacillota</taxon>
        <taxon>Bacilli</taxon>
        <taxon>Bacillales</taxon>
        <taxon>Staphylococcaceae</taxon>
        <taxon>Staphylococcus</taxon>
    </lineage>
</organism>
<evidence type="ECO:0000313" key="2">
    <source>
        <dbReference type="Proteomes" id="UP000228502"/>
    </source>
</evidence>
<gene>
    <name evidence="1" type="ORF">CTJ08_14270</name>
</gene>
<sequence length="76" mass="9186">REYKYELGQDGYRFNTVWTSGLNDRIKIVNYTDGYTGILSWNEKYGIQFSNYDVRVQYGKYWYSFGDILRGDSWRV</sequence>
<accession>A0AAE5QU20</accession>
<dbReference type="Proteomes" id="UP000228502">
    <property type="component" value="Unassembled WGS sequence"/>
</dbReference>
<dbReference type="EMBL" id="PEJG01000205">
    <property type="protein sequence ID" value="PIH08856.1"/>
    <property type="molecule type" value="Genomic_DNA"/>
</dbReference>
<evidence type="ECO:0000313" key="1">
    <source>
        <dbReference type="EMBL" id="PIH08856.1"/>
    </source>
</evidence>
<proteinExistence type="predicted"/>
<feature type="non-terminal residue" evidence="1">
    <location>
        <position position="1"/>
    </location>
</feature>
<reference evidence="1 2" key="1">
    <citation type="submission" date="2017-10" db="EMBL/GenBank/DDBJ databases">
        <title>genome sequences of Staph epi in chlorhexidine trial.</title>
        <authorList>
            <person name="Greninger A.L."/>
            <person name="Addetia A."/>
            <person name="Qin X."/>
            <person name="Zerr D."/>
        </authorList>
    </citation>
    <scope>NUCLEOTIDE SEQUENCE [LARGE SCALE GENOMIC DNA]</scope>
    <source>
        <strain evidence="1 2">SCH-17</strain>
    </source>
</reference>
<name>A0AAE5QU20_STAEP</name>
<protein>
    <submittedName>
        <fullName evidence="1">Uncharacterized protein</fullName>
    </submittedName>
</protein>
<dbReference type="AlphaFoldDB" id="A0AAE5QU20"/>
<comment type="caution">
    <text evidence="1">The sequence shown here is derived from an EMBL/GenBank/DDBJ whole genome shotgun (WGS) entry which is preliminary data.</text>
</comment>